<organism evidence="1">
    <name type="scientific">Leclercia adecarboxylata</name>
    <dbReference type="NCBI Taxonomy" id="83655"/>
    <lineage>
        <taxon>Bacteria</taxon>
        <taxon>Pseudomonadati</taxon>
        <taxon>Pseudomonadota</taxon>
        <taxon>Gammaproteobacteria</taxon>
        <taxon>Enterobacterales</taxon>
        <taxon>Enterobacteriaceae</taxon>
        <taxon>Leclercia</taxon>
    </lineage>
</organism>
<protein>
    <recommendedName>
        <fullName evidence="2">HNH endonuclease</fullName>
    </recommendedName>
</protein>
<evidence type="ECO:0000313" key="1">
    <source>
        <dbReference type="EMBL" id="AQT23618.1"/>
    </source>
</evidence>
<dbReference type="InterPro" id="IPR003615">
    <property type="entry name" value="HNH_nuc"/>
</dbReference>
<geneLocation type="plasmid" evidence="1">
    <name>pLec-476cz</name>
</geneLocation>
<dbReference type="EMBL" id="KY320277">
    <property type="protein sequence ID" value="AQT23618.1"/>
    <property type="molecule type" value="Genomic_DNA"/>
</dbReference>
<dbReference type="Gene3D" id="1.10.30.50">
    <property type="match status" value="1"/>
</dbReference>
<sequence length="180" mass="20416">MWLGGPVKVLNNKGSVIELPNFSELLPKVKSDDGRFSKPKNKISKEQRAELRLKFGGRCAYCGCTLPEKGWHADHVEPVRRDFEMVRAPAGSRVTHQARSTGKVMHPELHAIENLFPACAPCNLFKGALSVEGMRKEISRQVERARAYSVNFRTAERFGLIEVTEKPIVFWFEMYQATPK</sequence>
<keyword evidence="1" id="KW-0614">Plasmid</keyword>
<proteinExistence type="predicted"/>
<evidence type="ECO:0008006" key="2">
    <source>
        <dbReference type="Google" id="ProtNLM"/>
    </source>
</evidence>
<dbReference type="AlphaFoldDB" id="A0A1S6KQK2"/>
<dbReference type="CDD" id="cd00085">
    <property type="entry name" value="HNHc"/>
    <property type="match status" value="1"/>
</dbReference>
<accession>A0A1S6KQK2</accession>
<name>A0A1S6KQK2_9ENTR</name>
<reference evidence="1" key="1">
    <citation type="submission" date="2016-12" db="EMBL/GenBank/DDBJ databases">
        <title>Complete nucleotide sequences of two VIM-1-encoding plasmids from Klebsiella pneumoniae and Leclercia adecarboxylata isolates of Czech origin.</title>
        <authorList>
            <person name="Papagiannitsis C."/>
            <person name="Papousek I."/>
            <person name="Hrabak J."/>
            <person name="Dolejska M."/>
        </authorList>
    </citation>
    <scope>NUCLEOTIDE SEQUENCE</scope>
    <source>
        <plasmid evidence="1">pLec-476cz</plasmid>
    </source>
</reference>